<dbReference type="InterPro" id="IPR021733">
    <property type="entry name" value="DUF3304"/>
</dbReference>
<name>A0A2S5SXY8_9BURK</name>
<dbReference type="OrthoDB" id="8854364at2"/>
<dbReference type="Pfam" id="PF11745">
    <property type="entry name" value="DUF3304"/>
    <property type="match status" value="1"/>
</dbReference>
<sequence length="151" mass="16510">MKPTRSGMACLLAAFALVGCSKNEPVMLGIVGYNHTERYIDSFSVGGQGGSNVFPMEGGGSVVCCIGYRPSRPLPIEMEVEWVWGSEEDENQQLTRHREPASYRATLNGPVPDDPHNLEVHFMPDGTVQLRITSVRSPPPRPSVQQGAKNE</sequence>
<proteinExistence type="predicted"/>
<accession>A0A2S5SXY8</accession>
<comment type="caution">
    <text evidence="1">The sequence shown here is derived from an EMBL/GenBank/DDBJ whole genome shotgun (WGS) entry which is preliminary data.</text>
</comment>
<dbReference type="Proteomes" id="UP000238605">
    <property type="component" value="Unassembled WGS sequence"/>
</dbReference>
<dbReference type="AlphaFoldDB" id="A0A2S5SXY8"/>
<evidence type="ECO:0000313" key="2">
    <source>
        <dbReference type="Proteomes" id="UP000238605"/>
    </source>
</evidence>
<protein>
    <recommendedName>
        <fullName evidence="3">DUF3304 domain-containing protein</fullName>
    </recommendedName>
</protein>
<gene>
    <name evidence="1" type="ORF">C1704_01670</name>
</gene>
<dbReference type="RefSeq" id="WP_104300379.1">
    <property type="nucleotide sequence ID" value="NZ_PSNX01000002.1"/>
</dbReference>
<evidence type="ECO:0008006" key="3">
    <source>
        <dbReference type="Google" id="ProtNLM"/>
    </source>
</evidence>
<keyword evidence="2" id="KW-1185">Reference proteome</keyword>
<dbReference type="EMBL" id="PSNX01000002">
    <property type="protein sequence ID" value="PPE67601.1"/>
    <property type="molecule type" value="Genomic_DNA"/>
</dbReference>
<reference evidence="1 2" key="1">
    <citation type="submission" date="2018-02" db="EMBL/GenBank/DDBJ databases">
        <title>Reclassifiation of [Polyangium] brachysporum DSM 7029 as Guopingzhaonella breviflexa gen. nov., sp. nov., a member of the family Comamonadaceae.</title>
        <authorList>
            <person name="Tang B."/>
        </authorList>
    </citation>
    <scope>NUCLEOTIDE SEQUENCE [LARGE SCALE GENOMIC DNA]</scope>
    <source>
        <strain evidence="1 2">BCRC 80649</strain>
    </source>
</reference>
<organism evidence="1 2">
    <name type="scientific">Caldimonas caldifontis</name>
    <dbReference type="NCBI Taxonomy" id="1452508"/>
    <lineage>
        <taxon>Bacteria</taxon>
        <taxon>Pseudomonadati</taxon>
        <taxon>Pseudomonadota</taxon>
        <taxon>Betaproteobacteria</taxon>
        <taxon>Burkholderiales</taxon>
        <taxon>Sphaerotilaceae</taxon>
        <taxon>Caldimonas</taxon>
    </lineage>
</organism>
<evidence type="ECO:0000313" key="1">
    <source>
        <dbReference type="EMBL" id="PPE67601.1"/>
    </source>
</evidence>
<dbReference type="PROSITE" id="PS51257">
    <property type="entry name" value="PROKAR_LIPOPROTEIN"/>
    <property type="match status" value="1"/>
</dbReference>